<comment type="caution">
    <text evidence="2">The sequence shown here is derived from an EMBL/GenBank/DDBJ whole genome shotgun (WGS) entry which is preliminary data.</text>
</comment>
<keyword evidence="1" id="KW-0812">Transmembrane</keyword>
<name>A0ABR1NR59_DIAER</name>
<gene>
    <name evidence="2" type="ORF">SLS63_012510</name>
</gene>
<organism evidence="2 3">
    <name type="scientific">Diaporthe eres</name>
    <name type="common">Phomopsis oblonga</name>
    <dbReference type="NCBI Taxonomy" id="83184"/>
    <lineage>
        <taxon>Eukaryota</taxon>
        <taxon>Fungi</taxon>
        <taxon>Dikarya</taxon>
        <taxon>Ascomycota</taxon>
        <taxon>Pezizomycotina</taxon>
        <taxon>Sordariomycetes</taxon>
        <taxon>Sordariomycetidae</taxon>
        <taxon>Diaporthales</taxon>
        <taxon>Diaporthaceae</taxon>
        <taxon>Diaporthe</taxon>
        <taxon>Diaporthe eres species complex</taxon>
    </lineage>
</organism>
<reference evidence="2 3" key="1">
    <citation type="submission" date="2024-02" db="EMBL/GenBank/DDBJ databases">
        <title>De novo assembly and annotation of 12 fungi associated with fruit tree decline syndrome in Ontario, Canada.</title>
        <authorList>
            <person name="Sulman M."/>
            <person name="Ellouze W."/>
            <person name="Ilyukhin E."/>
        </authorList>
    </citation>
    <scope>NUCLEOTIDE SEQUENCE [LARGE SCALE GENOMIC DNA]</scope>
    <source>
        <strain evidence="2 3">M169</strain>
    </source>
</reference>
<evidence type="ECO:0000313" key="3">
    <source>
        <dbReference type="Proteomes" id="UP001430848"/>
    </source>
</evidence>
<proteinExistence type="predicted"/>
<sequence>MKRRPGAISWQMVGICAGLFVTTVLSVLLLTASCSGWSVPDNIYWANIAHRASIQLVVQILSNALALVYSSALCMLINYASRIYWDKNGPVRMDTLRFWRDMCALRMDFDIPVSLMLLLVGFIGLTSVQSALWAGALTPVSTMVLRETNITVPSYHNASLIAEYASEVGADAPPDVRGTKGYFTYKVGVGLTGELLRAAASATPTGDQPRNHQKNDNTQFTYIGRSYGVGSSVGLLDDTTPSDTLALALTFKEVGYDASVSCAYNASADFVLEALGSGDIDAFAAKGELPNSVPGDPEYSTYVGWGARSVVAIGVGRDANSTRHTLGIAAGEAYAHLNATQCDISFASALFDVAVSLRGRNISVTRASTGPTNDSDAAAAPAWDTSNLRYVLTRQFELLANAQTNLYVSLVGSSLNSSIADYVTASGSVGVGLEEATPPGLANAVAVMTDDMLVAYAQAQLMVGGFVEGAPAVVQRQAMRVGEDAYVYAVFVLNVVVILAVLVECLRTKGWRSLVLFDYMDVAWLAVGGFRGGVIAANGVEDTEIDVVDGMSPEEWNRLDVSLESAANDSFIRIMKRTGG</sequence>
<dbReference type="Proteomes" id="UP001430848">
    <property type="component" value="Unassembled WGS sequence"/>
</dbReference>
<keyword evidence="1" id="KW-0472">Membrane</keyword>
<feature type="transmembrane region" description="Helical" evidence="1">
    <location>
        <begin position="485"/>
        <end position="503"/>
    </location>
</feature>
<keyword evidence="3" id="KW-1185">Reference proteome</keyword>
<feature type="transmembrane region" description="Helical" evidence="1">
    <location>
        <begin position="60"/>
        <end position="80"/>
    </location>
</feature>
<dbReference type="PROSITE" id="PS51257">
    <property type="entry name" value="PROKAR_LIPOPROTEIN"/>
    <property type="match status" value="1"/>
</dbReference>
<keyword evidence="1" id="KW-1133">Transmembrane helix</keyword>
<evidence type="ECO:0000313" key="2">
    <source>
        <dbReference type="EMBL" id="KAK7712141.1"/>
    </source>
</evidence>
<protein>
    <submittedName>
        <fullName evidence="2">Uncharacterized protein</fullName>
    </submittedName>
</protein>
<accession>A0ABR1NR59</accession>
<feature type="transmembrane region" description="Helical" evidence="1">
    <location>
        <begin position="115"/>
        <end position="136"/>
    </location>
</feature>
<dbReference type="EMBL" id="JAKNSF020000139">
    <property type="protein sequence ID" value="KAK7712141.1"/>
    <property type="molecule type" value="Genomic_DNA"/>
</dbReference>
<evidence type="ECO:0000256" key="1">
    <source>
        <dbReference type="SAM" id="Phobius"/>
    </source>
</evidence>